<name>A0ABX6SZ48_9SPHN</name>
<proteinExistence type="predicted"/>
<sequence>MASAHTGHRPDRPPPQWTIDIWANVNTSGAFNMPHVHGGSYWSCVYYVRAGEGEGGQLVLHDPRMPALRMHAPGLRFRDSGPDVRTEIEPKSGLMVLFPAWLLHSVEPWFGEGNRISVAMNIRAALARR</sequence>
<dbReference type="Gene3D" id="2.60.120.620">
    <property type="entry name" value="q2cbj1_9rhob like domain"/>
    <property type="match status" value="1"/>
</dbReference>
<protein>
    <submittedName>
        <fullName evidence="1">2OG-Fe(II) oxygenase</fullName>
    </submittedName>
</protein>
<accession>A0ABX6SZ48</accession>
<keyword evidence="2" id="KW-1185">Reference proteome</keyword>
<reference evidence="1 2" key="1">
    <citation type="submission" date="2020-08" db="EMBL/GenBank/DDBJ databases">
        <title>Genome sequence of Sphingomonas daechungensis KACC 18115T.</title>
        <authorList>
            <person name="Hyun D.-W."/>
            <person name="Bae J.-W."/>
        </authorList>
    </citation>
    <scope>NUCLEOTIDE SEQUENCE [LARGE SCALE GENOMIC DNA]</scope>
    <source>
        <strain evidence="1 2">KACC 18115</strain>
    </source>
</reference>
<dbReference type="NCBIfam" id="TIGR02466">
    <property type="entry name" value="TIGR02466 family protein"/>
    <property type="match status" value="1"/>
</dbReference>
<dbReference type="Proteomes" id="UP000516134">
    <property type="component" value="Chromosome"/>
</dbReference>
<evidence type="ECO:0000313" key="1">
    <source>
        <dbReference type="EMBL" id="QNP42464.1"/>
    </source>
</evidence>
<dbReference type="EMBL" id="CP060780">
    <property type="protein sequence ID" value="QNP42464.1"/>
    <property type="molecule type" value="Genomic_DNA"/>
</dbReference>
<dbReference type="Pfam" id="PF13759">
    <property type="entry name" value="2OG-FeII_Oxy_5"/>
    <property type="match status" value="1"/>
</dbReference>
<evidence type="ECO:0000313" key="2">
    <source>
        <dbReference type="Proteomes" id="UP000516134"/>
    </source>
</evidence>
<gene>
    <name evidence="1" type="ORF">H9L15_09215</name>
</gene>
<dbReference type="InterPro" id="IPR012668">
    <property type="entry name" value="CHP02466"/>
</dbReference>
<organism evidence="1 2">
    <name type="scientific">Sphingomonas daechungensis</name>
    <dbReference type="NCBI Taxonomy" id="1176646"/>
    <lineage>
        <taxon>Bacteria</taxon>
        <taxon>Pseudomonadati</taxon>
        <taxon>Pseudomonadota</taxon>
        <taxon>Alphaproteobacteria</taxon>
        <taxon>Sphingomonadales</taxon>
        <taxon>Sphingomonadaceae</taxon>
        <taxon>Sphingomonas</taxon>
    </lineage>
</organism>
<dbReference type="RefSeq" id="WP_187713896.1">
    <property type="nucleotide sequence ID" value="NZ_CP060780.1"/>
</dbReference>